<comment type="caution">
    <text evidence="2">The sequence shown here is derived from an EMBL/GenBank/DDBJ whole genome shotgun (WGS) entry which is preliminary data.</text>
</comment>
<protein>
    <recommendedName>
        <fullName evidence="4">YcxB family protein</fullName>
    </recommendedName>
</protein>
<name>A0A6L5QHF1_9BURK</name>
<reference evidence="2 3" key="1">
    <citation type="submission" date="2019-11" db="EMBL/GenBank/DDBJ databases">
        <title>Novel species isolated from a subtropical stream in China.</title>
        <authorList>
            <person name="Lu H."/>
        </authorList>
    </citation>
    <scope>NUCLEOTIDE SEQUENCE [LARGE SCALE GENOMIC DNA]</scope>
    <source>
        <strain evidence="2 3">FT25W</strain>
    </source>
</reference>
<feature type="transmembrane region" description="Helical" evidence="1">
    <location>
        <begin position="90"/>
        <end position="107"/>
    </location>
</feature>
<evidence type="ECO:0008006" key="4">
    <source>
        <dbReference type="Google" id="ProtNLM"/>
    </source>
</evidence>
<keyword evidence="1" id="KW-1133">Transmembrane helix</keyword>
<keyword evidence="1" id="KW-0472">Membrane</keyword>
<organism evidence="2 3">
    <name type="scientific">Duganella alba</name>
    <dbReference type="NCBI Taxonomy" id="2666081"/>
    <lineage>
        <taxon>Bacteria</taxon>
        <taxon>Pseudomonadati</taxon>
        <taxon>Pseudomonadota</taxon>
        <taxon>Betaproteobacteria</taxon>
        <taxon>Burkholderiales</taxon>
        <taxon>Oxalobacteraceae</taxon>
        <taxon>Telluria group</taxon>
        <taxon>Duganella</taxon>
    </lineage>
</organism>
<dbReference type="AlphaFoldDB" id="A0A6L5QHF1"/>
<keyword evidence="3" id="KW-1185">Reference proteome</keyword>
<sequence>MDNPAEPLLRVRASVDAAEWERMHAAVIAMSCARLEVLHRRRVSRILKYLPKPHPGMQKIIYGLGATGLIVSALMAAAGGIPYRGYRLELLFAVFFIATMVLTYYLPAIEAAQNRRRPAFHYRIARGTANRVLKTAKKALPFDAEYRFFEDKVAYTCITGDKARLRWTLGLKGVQLQGDGFTLLYKKHTSQEPYGILLHAAPEVEAQLERLGVQPMAAMD</sequence>
<accession>A0A6L5QHF1</accession>
<dbReference type="EMBL" id="WKJM01000011">
    <property type="protein sequence ID" value="MRX09095.1"/>
    <property type="molecule type" value="Genomic_DNA"/>
</dbReference>
<evidence type="ECO:0000313" key="2">
    <source>
        <dbReference type="EMBL" id="MRX09095.1"/>
    </source>
</evidence>
<gene>
    <name evidence="2" type="ORF">GJ697_14735</name>
</gene>
<evidence type="ECO:0000256" key="1">
    <source>
        <dbReference type="SAM" id="Phobius"/>
    </source>
</evidence>
<dbReference type="Proteomes" id="UP000481037">
    <property type="component" value="Unassembled WGS sequence"/>
</dbReference>
<dbReference type="RefSeq" id="WP_154362574.1">
    <property type="nucleotide sequence ID" value="NZ_WKJM01000011.1"/>
</dbReference>
<proteinExistence type="predicted"/>
<evidence type="ECO:0000313" key="3">
    <source>
        <dbReference type="Proteomes" id="UP000481037"/>
    </source>
</evidence>
<feature type="transmembrane region" description="Helical" evidence="1">
    <location>
        <begin position="60"/>
        <end position="78"/>
    </location>
</feature>
<keyword evidence="1" id="KW-0812">Transmembrane</keyword>